<feature type="signal peptide" evidence="2">
    <location>
        <begin position="1"/>
        <end position="29"/>
    </location>
</feature>
<protein>
    <submittedName>
        <fullName evidence="3">Uncharacterized protein</fullName>
    </submittedName>
</protein>
<dbReference type="AlphaFoldDB" id="A0A2I2GBR6"/>
<feature type="compositionally biased region" description="Basic and acidic residues" evidence="1">
    <location>
        <begin position="220"/>
        <end position="229"/>
    </location>
</feature>
<keyword evidence="4" id="KW-1185">Reference proteome</keyword>
<feature type="region of interest" description="Disordered" evidence="1">
    <location>
        <begin position="350"/>
        <end position="385"/>
    </location>
</feature>
<feature type="compositionally biased region" description="Basic and acidic residues" evidence="1">
    <location>
        <begin position="150"/>
        <end position="166"/>
    </location>
</feature>
<accession>A0A2I2GBR6</accession>
<dbReference type="GeneID" id="36560784"/>
<feature type="compositionally biased region" description="Basic and acidic residues" evidence="1">
    <location>
        <begin position="127"/>
        <end position="143"/>
    </location>
</feature>
<dbReference type="EMBL" id="MSFO01000003">
    <property type="protein sequence ID" value="PLB50324.1"/>
    <property type="molecule type" value="Genomic_DNA"/>
</dbReference>
<feature type="compositionally biased region" description="Basic and acidic residues" evidence="1">
    <location>
        <begin position="196"/>
        <end position="208"/>
    </location>
</feature>
<dbReference type="Proteomes" id="UP000234275">
    <property type="component" value="Unassembled WGS sequence"/>
</dbReference>
<name>A0A2I2GBR6_9EURO</name>
<feature type="compositionally biased region" description="Gly residues" evidence="1">
    <location>
        <begin position="44"/>
        <end position="55"/>
    </location>
</feature>
<feature type="compositionally biased region" description="Basic and acidic residues" evidence="1">
    <location>
        <begin position="173"/>
        <end position="182"/>
    </location>
</feature>
<dbReference type="RefSeq" id="XP_024705626.1">
    <property type="nucleotide sequence ID" value="XM_024853086.1"/>
</dbReference>
<feature type="region of interest" description="Disordered" evidence="1">
    <location>
        <begin position="32"/>
        <end position="229"/>
    </location>
</feature>
<evidence type="ECO:0000313" key="4">
    <source>
        <dbReference type="Proteomes" id="UP000234275"/>
    </source>
</evidence>
<feature type="compositionally biased region" description="Basic and acidic residues" evidence="1">
    <location>
        <begin position="58"/>
        <end position="74"/>
    </location>
</feature>
<gene>
    <name evidence="3" type="ORF">P170DRAFT_473887</name>
</gene>
<feature type="compositionally biased region" description="Basic and acidic residues" evidence="1">
    <location>
        <begin position="373"/>
        <end position="385"/>
    </location>
</feature>
<feature type="compositionally biased region" description="Basic and acidic residues" evidence="1">
    <location>
        <begin position="104"/>
        <end position="120"/>
    </location>
</feature>
<dbReference type="OrthoDB" id="5389061at2759"/>
<keyword evidence="2" id="KW-0732">Signal</keyword>
<reference evidence="3 4" key="1">
    <citation type="submission" date="2016-12" db="EMBL/GenBank/DDBJ databases">
        <title>The genomes of Aspergillus section Nigri reveals drivers in fungal speciation.</title>
        <authorList>
            <consortium name="DOE Joint Genome Institute"/>
            <person name="Vesth T.C."/>
            <person name="Nybo J."/>
            <person name="Theobald S."/>
            <person name="Brandl J."/>
            <person name="Frisvad J.C."/>
            <person name="Nielsen K.F."/>
            <person name="Lyhne E.K."/>
            <person name="Kogle M.E."/>
            <person name="Kuo A."/>
            <person name="Riley R."/>
            <person name="Clum A."/>
            <person name="Nolan M."/>
            <person name="Lipzen A."/>
            <person name="Salamov A."/>
            <person name="Henrissat B."/>
            <person name="Wiebenga A."/>
            <person name="De Vries R.P."/>
            <person name="Grigoriev I.V."/>
            <person name="Mortensen U.H."/>
            <person name="Andersen M.R."/>
            <person name="Baker S.E."/>
        </authorList>
    </citation>
    <scope>NUCLEOTIDE SEQUENCE [LARGE SCALE GENOMIC DNA]</scope>
    <source>
        <strain evidence="3 4">IBT 23096</strain>
    </source>
</reference>
<sequence length="385" mass="40016">MKLSGFWMRHVALGLVCLLLLSAFQTASALPAKGKGVGSHRSGSGKGSHGLGGLLSGHDSKKTNGKGKTDDKKGGLGGLFGHDDKKGGKGKTDDKKGGLGGLFGHDDKKDGKGKTDDKKGGLGGLFGHDDKKDGKGKTDDKKGGLGGLFGHDDKKDGKGKTDDKKGGLGGLFGHDDKKDGKGKGGTQNPGKGKPKPGKDPKNGKDKCKTTKGGSRGSKPSPRDLAARDLAIRAGTLSVAQDDMKNTQAKDKTLQTDKLRTCIGVAITGGGGIFDHWLLHVSATKGQADSAISKVDKDWSLMGPKKDVEIYISSPDPDPCKSDAAARDLIEQSQTIAKHIETELKKITGGGAKVFHRPARDNPSGHEGTMEVDGDGKVYVEGKKVN</sequence>
<organism evidence="3 4">
    <name type="scientific">Aspergillus steynii IBT 23096</name>
    <dbReference type="NCBI Taxonomy" id="1392250"/>
    <lineage>
        <taxon>Eukaryota</taxon>
        <taxon>Fungi</taxon>
        <taxon>Dikarya</taxon>
        <taxon>Ascomycota</taxon>
        <taxon>Pezizomycotina</taxon>
        <taxon>Eurotiomycetes</taxon>
        <taxon>Eurotiomycetidae</taxon>
        <taxon>Eurotiales</taxon>
        <taxon>Aspergillaceae</taxon>
        <taxon>Aspergillus</taxon>
        <taxon>Aspergillus subgen. Circumdati</taxon>
    </lineage>
</organism>
<dbReference type="VEuPathDB" id="FungiDB:P170DRAFT_473887"/>
<proteinExistence type="predicted"/>
<comment type="caution">
    <text evidence="3">The sequence shown here is derived from an EMBL/GenBank/DDBJ whole genome shotgun (WGS) entry which is preliminary data.</text>
</comment>
<evidence type="ECO:0000313" key="3">
    <source>
        <dbReference type="EMBL" id="PLB50324.1"/>
    </source>
</evidence>
<feature type="chain" id="PRO_5014189304" evidence="2">
    <location>
        <begin position="30"/>
        <end position="385"/>
    </location>
</feature>
<feature type="compositionally biased region" description="Basic and acidic residues" evidence="1">
    <location>
        <begin position="81"/>
        <end position="97"/>
    </location>
</feature>
<evidence type="ECO:0000256" key="2">
    <source>
        <dbReference type="SAM" id="SignalP"/>
    </source>
</evidence>
<evidence type="ECO:0000256" key="1">
    <source>
        <dbReference type="SAM" id="MobiDB-lite"/>
    </source>
</evidence>